<dbReference type="Proteomes" id="UP000284006">
    <property type="component" value="Unassembled WGS sequence"/>
</dbReference>
<dbReference type="PANTHER" id="PTHR46889:SF4">
    <property type="entry name" value="TRANSPOSASE INSO FOR INSERTION SEQUENCE ELEMENT IS911B-RELATED"/>
    <property type="match status" value="1"/>
</dbReference>
<dbReference type="Pfam" id="PF13276">
    <property type="entry name" value="HTH_21"/>
    <property type="match status" value="1"/>
</dbReference>
<dbReference type="EMBL" id="QYUP01000114">
    <property type="protein sequence ID" value="RJG15643.1"/>
    <property type="molecule type" value="Genomic_DNA"/>
</dbReference>
<evidence type="ECO:0000256" key="1">
    <source>
        <dbReference type="SAM" id="MobiDB-lite"/>
    </source>
</evidence>
<proteinExistence type="predicted"/>
<gene>
    <name evidence="3" type="ORF">D3872_12580</name>
</gene>
<dbReference type="InterPro" id="IPR025948">
    <property type="entry name" value="HTH-like_dom"/>
</dbReference>
<dbReference type="PANTHER" id="PTHR46889">
    <property type="entry name" value="TRANSPOSASE INSF FOR INSERTION SEQUENCE IS3B-RELATED"/>
    <property type="match status" value="1"/>
</dbReference>
<reference evidence="3 4" key="1">
    <citation type="submission" date="2018-09" db="EMBL/GenBank/DDBJ databases">
        <authorList>
            <person name="Zhu H."/>
        </authorList>
    </citation>
    <scope>NUCLEOTIDE SEQUENCE [LARGE SCALE GENOMIC DNA]</scope>
    <source>
        <strain evidence="3 4">K1S02-61</strain>
    </source>
</reference>
<evidence type="ECO:0000259" key="2">
    <source>
        <dbReference type="Pfam" id="PF13276"/>
    </source>
</evidence>
<sequence>MSFRLIDELQTKAIPVSQSCRVLGVSRSGFYEAKRRAAAPVVCKASVHLRAAFVASHQSYGSRRMVAELSNRGIAAGRFKVRRLMRQAGLKPVWKRKFIHTTDSKHDLPIAANVLAASSIRPRQIRPTSPTSPTSGSEPAGYTWRW</sequence>
<keyword evidence="4" id="KW-1185">Reference proteome</keyword>
<feature type="domain" description="HTH-like" evidence="2">
    <location>
        <begin position="49"/>
        <end position="98"/>
    </location>
</feature>
<accession>A0A418XST1</accession>
<evidence type="ECO:0000313" key="4">
    <source>
        <dbReference type="Proteomes" id="UP000284006"/>
    </source>
</evidence>
<name>A0A418XST1_9BURK</name>
<feature type="region of interest" description="Disordered" evidence="1">
    <location>
        <begin position="121"/>
        <end position="146"/>
    </location>
</feature>
<evidence type="ECO:0000313" key="3">
    <source>
        <dbReference type="EMBL" id="RJG15643.1"/>
    </source>
</evidence>
<organism evidence="3 4">
    <name type="scientific">Massilia cavernae</name>
    <dbReference type="NCBI Taxonomy" id="2320864"/>
    <lineage>
        <taxon>Bacteria</taxon>
        <taxon>Pseudomonadati</taxon>
        <taxon>Pseudomonadota</taxon>
        <taxon>Betaproteobacteria</taxon>
        <taxon>Burkholderiales</taxon>
        <taxon>Oxalobacteraceae</taxon>
        <taxon>Telluria group</taxon>
        <taxon>Massilia</taxon>
    </lineage>
</organism>
<comment type="caution">
    <text evidence="3">The sequence shown here is derived from an EMBL/GenBank/DDBJ whole genome shotgun (WGS) entry which is preliminary data.</text>
</comment>
<protein>
    <submittedName>
        <fullName evidence="3">Transposase</fullName>
    </submittedName>
</protein>
<feature type="compositionally biased region" description="Low complexity" evidence="1">
    <location>
        <begin position="121"/>
        <end position="135"/>
    </location>
</feature>
<dbReference type="OrthoDB" id="8759040at2"/>
<dbReference type="InterPro" id="IPR050900">
    <property type="entry name" value="Transposase_IS3/IS150/IS904"/>
</dbReference>
<dbReference type="AlphaFoldDB" id="A0A418XST1"/>